<sequence>MNNIPRSFLRLFKSYRFSNSSNVNVRTFVNLRNITKGMTKKSVAISTGILASYGLTYLYLRNEKELKKKKERSEMVKKTIGGAFDLIDHHGKPFGSNEIMGRWSLMYFGFTHCPDICPDELDKISEVVDKLSKRDDIPEVVPLFVTVDPSRDDPPAIAKYLADFSPKFIGLTGTKEAVKKVCDLFRVYSHAGIPDDNNEYIVDHTIVTYLLNPEGEFVDYYMRSNESDAIVNAVIHHMKDYETLHKKKFWLIS</sequence>
<keyword evidence="4" id="KW-0472">Membrane</keyword>
<dbReference type="OMA" id="AYKTYYR"/>
<dbReference type="AlphaFoldDB" id="T1L4U8"/>
<dbReference type="PANTHER" id="PTHR12151:SF5">
    <property type="entry name" value="AT19154P"/>
    <property type="match status" value="1"/>
</dbReference>
<dbReference type="GO" id="GO:0046872">
    <property type="term" value="F:metal ion binding"/>
    <property type="evidence" value="ECO:0007669"/>
    <property type="project" value="UniProtKB-KW"/>
</dbReference>
<reference evidence="5" key="2">
    <citation type="submission" date="2015-06" db="UniProtKB">
        <authorList>
            <consortium name="EnsemblMetazoa"/>
        </authorList>
    </citation>
    <scope>IDENTIFICATION</scope>
</reference>
<dbReference type="Proteomes" id="UP000015104">
    <property type="component" value="Unassembled WGS sequence"/>
</dbReference>
<dbReference type="SUPFAM" id="SSF52833">
    <property type="entry name" value="Thioredoxin-like"/>
    <property type="match status" value="1"/>
</dbReference>
<dbReference type="eggNOG" id="KOG2792">
    <property type="taxonomic scope" value="Eukaryota"/>
</dbReference>
<dbReference type="OrthoDB" id="270009at2759"/>
<evidence type="ECO:0000256" key="4">
    <source>
        <dbReference type="SAM" id="Phobius"/>
    </source>
</evidence>
<feature type="transmembrane region" description="Helical" evidence="4">
    <location>
        <begin position="42"/>
        <end position="60"/>
    </location>
</feature>
<dbReference type="InterPro" id="IPR036249">
    <property type="entry name" value="Thioredoxin-like_sf"/>
</dbReference>
<reference evidence="6" key="1">
    <citation type="submission" date="2011-08" db="EMBL/GenBank/DDBJ databases">
        <authorList>
            <person name="Rombauts S."/>
        </authorList>
    </citation>
    <scope>NUCLEOTIDE SEQUENCE</scope>
    <source>
        <strain evidence="6">London</strain>
    </source>
</reference>
<evidence type="ECO:0000313" key="5">
    <source>
        <dbReference type="EnsemblMetazoa" id="tetur41g00190.1"/>
    </source>
</evidence>
<evidence type="ECO:0008006" key="7">
    <source>
        <dbReference type="Google" id="ProtNLM"/>
    </source>
</evidence>
<accession>T1L4U8</accession>
<dbReference type="KEGG" id="tut:107370301"/>
<evidence type="ECO:0000256" key="1">
    <source>
        <dbReference type="ARBA" id="ARBA00010996"/>
    </source>
</evidence>
<feature type="disulfide bond" description="Redox-active" evidence="3">
    <location>
        <begin position="113"/>
        <end position="117"/>
    </location>
</feature>
<proteinExistence type="inferred from homology"/>
<keyword evidence="6" id="KW-1185">Reference proteome</keyword>
<comment type="similarity">
    <text evidence="1">Belongs to the SCO1/2 family.</text>
</comment>
<keyword evidence="3" id="KW-1015">Disulfide bond</keyword>
<organism evidence="5 6">
    <name type="scientific">Tetranychus urticae</name>
    <name type="common">Two-spotted spider mite</name>
    <dbReference type="NCBI Taxonomy" id="32264"/>
    <lineage>
        <taxon>Eukaryota</taxon>
        <taxon>Metazoa</taxon>
        <taxon>Ecdysozoa</taxon>
        <taxon>Arthropoda</taxon>
        <taxon>Chelicerata</taxon>
        <taxon>Arachnida</taxon>
        <taxon>Acari</taxon>
        <taxon>Acariformes</taxon>
        <taxon>Trombidiformes</taxon>
        <taxon>Prostigmata</taxon>
        <taxon>Eleutherengona</taxon>
        <taxon>Raphignathae</taxon>
        <taxon>Tetranychoidea</taxon>
        <taxon>Tetranychidae</taxon>
        <taxon>Tetranychus</taxon>
    </lineage>
</organism>
<dbReference type="GO" id="GO:0005739">
    <property type="term" value="C:mitochondrion"/>
    <property type="evidence" value="ECO:0007669"/>
    <property type="project" value="GOC"/>
</dbReference>
<dbReference type="InterPro" id="IPR003782">
    <property type="entry name" value="SCO1/SenC"/>
</dbReference>
<keyword evidence="2" id="KW-0479">Metal-binding</keyword>
<feature type="binding site" evidence="2">
    <location>
        <position position="113"/>
    </location>
    <ligand>
        <name>Cu cation</name>
        <dbReference type="ChEBI" id="CHEBI:23378"/>
    </ligand>
</feature>
<dbReference type="GO" id="GO:0033617">
    <property type="term" value="P:mitochondrial respiratory chain complex IV assembly"/>
    <property type="evidence" value="ECO:0007669"/>
    <property type="project" value="TreeGrafter"/>
</dbReference>
<keyword evidence="4" id="KW-1133">Transmembrane helix</keyword>
<evidence type="ECO:0000256" key="3">
    <source>
        <dbReference type="PIRSR" id="PIRSR603782-2"/>
    </source>
</evidence>
<gene>
    <name evidence="5" type="primary">107370301</name>
</gene>
<dbReference type="EMBL" id="CAEY01001178">
    <property type="status" value="NOT_ANNOTATED_CDS"/>
    <property type="molecule type" value="Genomic_DNA"/>
</dbReference>
<dbReference type="Pfam" id="PF02630">
    <property type="entry name" value="SCO1-SenC"/>
    <property type="match status" value="1"/>
</dbReference>
<dbReference type="FunFam" id="3.40.30.10:FF:000013">
    <property type="entry name" value="Blast:Protein SCO1 homolog, mitochondrial"/>
    <property type="match status" value="1"/>
</dbReference>
<feature type="binding site" evidence="2">
    <location>
        <position position="117"/>
    </location>
    <ligand>
        <name>Cu cation</name>
        <dbReference type="ChEBI" id="CHEBI:23378"/>
    </ligand>
</feature>
<dbReference type="CDD" id="cd02968">
    <property type="entry name" value="SCO"/>
    <property type="match status" value="1"/>
</dbReference>
<evidence type="ECO:0000256" key="2">
    <source>
        <dbReference type="PIRSR" id="PIRSR603782-1"/>
    </source>
</evidence>
<protein>
    <recommendedName>
        <fullName evidence="7">Thioredoxin domain-containing protein</fullName>
    </recommendedName>
</protein>
<dbReference type="Gene3D" id="3.40.30.10">
    <property type="entry name" value="Glutaredoxin"/>
    <property type="match status" value="1"/>
</dbReference>
<dbReference type="STRING" id="32264.T1L4U8"/>
<keyword evidence="2" id="KW-0186">Copper</keyword>
<dbReference type="HOGENOM" id="CLU_050131_0_3_1"/>
<name>T1L4U8_TETUR</name>
<dbReference type="EnsemblMetazoa" id="tetur41g00190.1">
    <property type="protein sequence ID" value="tetur41g00190.1"/>
    <property type="gene ID" value="tetur41g00190"/>
</dbReference>
<feature type="binding site" evidence="2">
    <location>
        <position position="204"/>
    </location>
    <ligand>
        <name>Cu cation</name>
        <dbReference type="ChEBI" id="CHEBI:23378"/>
    </ligand>
</feature>
<evidence type="ECO:0000313" key="6">
    <source>
        <dbReference type="Proteomes" id="UP000015104"/>
    </source>
</evidence>
<dbReference type="PANTHER" id="PTHR12151">
    <property type="entry name" value="ELECTRON TRANSPORT PROTIN SCO1/SENC FAMILY MEMBER"/>
    <property type="match status" value="1"/>
</dbReference>
<keyword evidence="4" id="KW-0812">Transmembrane</keyword>